<name>A0AAW9NCH6_9BACI</name>
<keyword evidence="3" id="KW-1185">Reference proteome</keyword>
<keyword evidence="1" id="KW-0175">Coiled coil</keyword>
<dbReference type="RefSeq" id="WP_367406964.1">
    <property type="nucleotide sequence ID" value="NZ_JARNBH010000012.1"/>
</dbReference>
<evidence type="ECO:0000313" key="2">
    <source>
        <dbReference type="EMBL" id="MEC0273889.1"/>
    </source>
</evidence>
<organism evidence="2 3">
    <name type="scientific">Peribacillus castrilensis</name>
    <dbReference type="NCBI Taxonomy" id="2897690"/>
    <lineage>
        <taxon>Bacteria</taxon>
        <taxon>Bacillati</taxon>
        <taxon>Bacillota</taxon>
        <taxon>Bacilli</taxon>
        <taxon>Bacillales</taxon>
        <taxon>Bacillaceae</taxon>
        <taxon>Peribacillus</taxon>
    </lineage>
</organism>
<dbReference type="Proteomes" id="UP001307168">
    <property type="component" value="Unassembled WGS sequence"/>
</dbReference>
<dbReference type="AlphaFoldDB" id="A0AAW9NCH6"/>
<feature type="coiled-coil region" evidence="1">
    <location>
        <begin position="11"/>
        <end position="45"/>
    </location>
</feature>
<accession>A0AAW9NCH6</accession>
<evidence type="ECO:0008006" key="4">
    <source>
        <dbReference type="Google" id="ProtNLM"/>
    </source>
</evidence>
<dbReference type="EMBL" id="JARNBH010000012">
    <property type="protein sequence ID" value="MEC0273889.1"/>
    <property type="molecule type" value="Genomic_DNA"/>
</dbReference>
<evidence type="ECO:0000256" key="1">
    <source>
        <dbReference type="SAM" id="Coils"/>
    </source>
</evidence>
<comment type="caution">
    <text evidence="2">The sequence shown here is derived from an EMBL/GenBank/DDBJ whole genome shotgun (WGS) entry which is preliminary data.</text>
</comment>
<evidence type="ECO:0000313" key="3">
    <source>
        <dbReference type="Proteomes" id="UP001307168"/>
    </source>
</evidence>
<sequence>MGLFTKKTNELEVLEAKQGKLQGKAQELQTKISKIQNGLAIAETNLMIDETAANKKQVDKFKVAIGKAQKELEDVGAELSEVASQIGAINEAEKQAKIDEAASVLEEETYLASKRRLMENKVDALKNNLSGSYGYNYNAGMKRLAGVGSTKEFNYSDPSHAPYIEATTKATASGDARANKEFEKLMVEIERFIEMKF</sequence>
<proteinExistence type="predicted"/>
<reference evidence="2 3" key="1">
    <citation type="submission" date="2023-03" db="EMBL/GenBank/DDBJ databases">
        <title>Bacillus Genome Sequencing.</title>
        <authorList>
            <person name="Dunlap C."/>
        </authorList>
    </citation>
    <scope>NUCLEOTIDE SEQUENCE [LARGE SCALE GENOMIC DNA]</scope>
    <source>
        <strain evidence="2 3">B-41290</strain>
    </source>
</reference>
<dbReference type="Gene3D" id="1.10.287.1490">
    <property type="match status" value="1"/>
</dbReference>
<gene>
    <name evidence="2" type="ORF">P4706_12600</name>
</gene>
<protein>
    <recommendedName>
        <fullName evidence="4">Phage minor structural protein GP20</fullName>
    </recommendedName>
</protein>